<protein>
    <submittedName>
        <fullName evidence="2">Uncharacterized protein</fullName>
    </submittedName>
</protein>
<dbReference type="Proteomes" id="UP001172673">
    <property type="component" value="Unassembled WGS sequence"/>
</dbReference>
<name>A0AA38WYZ3_9EURO</name>
<evidence type="ECO:0000256" key="1">
    <source>
        <dbReference type="SAM" id="MobiDB-lite"/>
    </source>
</evidence>
<dbReference type="EMBL" id="JAPDRK010000021">
    <property type="protein sequence ID" value="KAJ9603746.1"/>
    <property type="molecule type" value="Genomic_DNA"/>
</dbReference>
<feature type="region of interest" description="Disordered" evidence="1">
    <location>
        <begin position="425"/>
        <end position="455"/>
    </location>
</feature>
<comment type="caution">
    <text evidence="2">The sequence shown here is derived from an EMBL/GenBank/DDBJ whole genome shotgun (WGS) entry which is preliminary data.</text>
</comment>
<keyword evidence="3" id="KW-1185">Reference proteome</keyword>
<evidence type="ECO:0000313" key="3">
    <source>
        <dbReference type="Proteomes" id="UP001172673"/>
    </source>
</evidence>
<feature type="region of interest" description="Disordered" evidence="1">
    <location>
        <begin position="120"/>
        <end position="147"/>
    </location>
</feature>
<dbReference type="AlphaFoldDB" id="A0AA38WYZ3"/>
<feature type="compositionally biased region" description="Basic and acidic residues" evidence="1">
    <location>
        <begin position="130"/>
        <end position="139"/>
    </location>
</feature>
<gene>
    <name evidence="2" type="ORF">H2200_011932</name>
</gene>
<reference evidence="2" key="1">
    <citation type="submission" date="2022-10" db="EMBL/GenBank/DDBJ databases">
        <title>Culturing micro-colonial fungi from biological soil crusts in the Mojave desert and describing Neophaeococcomyces mojavensis, and introducing the new genera and species Taxawa tesnikishii.</title>
        <authorList>
            <person name="Kurbessoian T."/>
            <person name="Stajich J.E."/>
        </authorList>
    </citation>
    <scope>NUCLEOTIDE SEQUENCE</scope>
    <source>
        <strain evidence="2">TK_41</strain>
    </source>
</reference>
<evidence type="ECO:0000313" key="2">
    <source>
        <dbReference type="EMBL" id="KAJ9603746.1"/>
    </source>
</evidence>
<sequence length="722" mass="79868">MITLPSARRLLLPTISILFILICLRLISDTGLFRSSQHALLQAAIKGHLSGGHANFTVLNASSHPHLFDGGPEIVYEDPSHKNPIPAANQLIRAFTTCPVPVNPYTGHIRLPNELYNINMIPPSSGGRRKRDEESEKSENSQAGEETTTRFFNPAIIPLPYWSHLAKYILVSRVVTSGFHQESHICLADICFPSPDSHSHSHLPADARPCTPADHAVLGPNGGLRCLTSPLKINIPPTPAEKCEGAWLAFPDIPGFHDPRVFWSGKGEPLILVNSASRYACVGLWIVDLRVVWPMLVGVLSREDGRGWVAGLVGRDMEKEEGQKNQPGSLRGLSVRPSMSYPHLTELTRNPRSSRAAVEKNWLLWFPNDDDAYVQYDLLSHPALHEDIPGNEAGQDVEGLARLGLGNSLAQADSYANATNSTTLAMNTTMSPGTKKRSHAKSGNRGGRTFAKLTGNGFTTPNLTHPGELACFSTNDHLNDSLGNIGHWHQGSNSLRLILCTRSQARSDPACKDDDFADVDEDGNEPAGAVESGRSVHFAIVHRKFSNAWELPMRYERYVVVWEGRAPFQILGVSKFPLLMKNEWAKPWTKEENWPRRENEGWNATGSLLGEEGTEVVRRARSDRTEDNVLEDEDGEKSTAYFTYTPSLAWTWRPHSAMANREEEEDDVEYMSQLGTGYLGEDVLVGIGLDDVSQAFVRVKVDDLLQCLRLCPGVRFADEEVS</sequence>
<proteinExistence type="predicted"/>
<accession>A0AA38WYZ3</accession>
<organism evidence="2 3">
    <name type="scientific">Cladophialophora chaetospira</name>
    <dbReference type="NCBI Taxonomy" id="386627"/>
    <lineage>
        <taxon>Eukaryota</taxon>
        <taxon>Fungi</taxon>
        <taxon>Dikarya</taxon>
        <taxon>Ascomycota</taxon>
        <taxon>Pezizomycotina</taxon>
        <taxon>Eurotiomycetes</taxon>
        <taxon>Chaetothyriomycetidae</taxon>
        <taxon>Chaetothyriales</taxon>
        <taxon>Herpotrichiellaceae</taxon>
        <taxon>Cladophialophora</taxon>
    </lineage>
</organism>